<gene>
    <name evidence="1" type="ORF">EO081_16295</name>
</gene>
<sequence>MTNLAARLVGVVCLAAAGASTLLHRAIFVAAQSGPAQAAEFAAGLLSFVLASLGVLLLTNGARLFERPAPPAAKPVEVLPVSEPGAGMDESAACDSRYGVARLLSERAIQRASLPQSGSSRVRS</sequence>
<comment type="caution">
    <text evidence="1">The sequence shown here is derived from an EMBL/GenBank/DDBJ whole genome shotgun (WGS) entry which is preliminary data.</text>
</comment>
<evidence type="ECO:0000313" key="2">
    <source>
        <dbReference type="Proteomes" id="UP000292347"/>
    </source>
</evidence>
<protein>
    <submittedName>
        <fullName evidence="1">Uncharacterized protein</fullName>
    </submittedName>
</protein>
<accession>A0A4Q2IP50</accession>
<dbReference type="OrthoDB" id="9918066at2"/>
<evidence type="ECO:0000313" key="1">
    <source>
        <dbReference type="EMBL" id="RXZ29900.1"/>
    </source>
</evidence>
<name>A0A4Q2IP50_9SPHN</name>
<dbReference type="EMBL" id="SDPT01000004">
    <property type="protein sequence ID" value="RXZ29900.1"/>
    <property type="molecule type" value="Genomic_DNA"/>
</dbReference>
<proteinExistence type="predicted"/>
<organism evidence="1 2">
    <name type="scientific">Sphingomonas desiccabilis</name>
    <dbReference type="NCBI Taxonomy" id="429134"/>
    <lineage>
        <taxon>Bacteria</taxon>
        <taxon>Pseudomonadati</taxon>
        <taxon>Pseudomonadota</taxon>
        <taxon>Alphaproteobacteria</taxon>
        <taxon>Sphingomonadales</taxon>
        <taxon>Sphingomonadaceae</taxon>
        <taxon>Sphingomonas</taxon>
    </lineage>
</organism>
<keyword evidence="2" id="KW-1185">Reference proteome</keyword>
<reference evidence="1 2" key="1">
    <citation type="submission" date="2019-01" db="EMBL/GenBank/DDBJ databases">
        <title>Sphingomonas mucosissima sp. nov. and Sphingomonas desiccabilis sp. nov., from biological soil crusts in the Colorado Plateau, USA.</title>
        <authorList>
            <person name="Zhu D."/>
        </authorList>
    </citation>
    <scope>NUCLEOTIDE SEQUENCE [LARGE SCALE GENOMIC DNA]</scope>
    <source>
        <strain evidence="1 2">CP1D</strain>
    </source>
</reference>
<dbReference type="AlphaFoldDB" id="A0A4Q2IP50"/>
<dbReference type="RefSeq" id="WP_129343486.1">
    <property type="nucleotide sequence ID" value="NZ_JACIDD010000004.1"/>
</dbReference>
<dbReference type="Proteomes" id="UP000292347">
    <property type="component" value="Unassembled WGS sequence"/>
</dbReference>